<dbReference type="PANTHER" id="PTHR46797">
    <property type="entry name" value="HTH-TYPE TRANSCRIPTIONAL REGULATOR"/>
    <property type="match status" value="1"/>
</dbReference>
<reference evidence="3 4" key="1">
    <citation type="submission" date="2015-11" db="EMBL/GenBank/DDBJ databases">
        <authorList>
            <person name="Sahl J."/>
            <person name="Wagner D."/>
            <person name="Keim P."/>
        </authorList>
    </citation>
    <scope>NUCLEOTIDE SEQUENCE [LARGE SCALE GENOMIC DNA]</scope>
    <source>
        <strain evidence="3 4">BDU18</strain>
    </source>
</reference>
<dbReference type="GO" id="GO:0003677">
    <property type="term" value="F:DNA binding"/>
    <property type="evidence" value="ECO:0007669"/>
    <property type="project" value="UniProtKB-KW"/>
</dbReference>
<dbReference type="Proteomes" id="UP000070255">
    <property type="component" value="Unassembled WGS sequence"/>
</dbReference>
<dbReference type="Pfam" id="PF01381">
    <property type="entry name" value="HTH_3"/>
    <property type="match status" value="1"/>
</dbReference>
<dbReference type="EMBL" id="LNJQ01000004">
    <property type="protein sequence ID" value="KWZ38025.1"/>
    <property type="molecule type" value="Genomic_DNA"/>
</dbReference>
<dbReference type="InterPro" id="IPR050807">
    <property type="entry name" value="TransReg_Diox_bact_type"/>
</dbReference>
<proteinExistence type="predicted"/>
<dbReference type="SMART" id="SM00530">
    <property type="entry name" value="HTH_XRE"/>
    <property type="match status" value="1"/>
</dbReference>
<dbReference type="Gene3D" id="1.10.260.40">
    <property type="entry name" value="lambda repressor-like DNA-binding domains"/>
    <property type="match status" value="1"/>
</dbReference>
<keyword evidence="1 3" id="KW-0238">DNA-binding</keyword>
<protein>
    <submittedName>
        <fullName evidence="3">DNA-binding protein</fullName>
    </submittedName>
</protein>
<dbReference type="CDD" id="cd00093">
    <property type="entry name" value="HTH_XRE"/>
    <property type="match status" value="1"/>
</dbReference>
<sequence>MTALVQRFGAAIRQLREARAWSQEQLAEHAGLNRSYVGEIERGTAIASIVTVEKLARAFGVPIARLLSSGVDASEAASQGFGASPASNASLSTAR</sequence>
<name>A0ABR5T5B0_9BURK</name>
<feature type="domain" description="HTH cro/C1-type" evidence="2">
    <location>
        <begin position="12"/>
        <end position="66"/>
    </location>
</feature>
<gene>
    <name evidence="3" type="ORF">WS72_24295</name>
</gene>
<dbReference type="InterPro" id="IPR001387">
    <property type="entry name" value="Cro/C1-type_HTH"/>
</dbReference>
<dbReference type="PANTHER" id="PTHR46797:SF1">
    <property type="entry name" value="METHYLPHOSPHONATE SYNTHASE"/>
    <property type="match status" value="1"/>
</dbReference>
<comment type="caution">
    <text evidence="3">The sequence shown here is derived from an EMBL/GenBank/DDBJ whole genome shotgun (WGS) entry which is preliminary data.</text>
</comment>
<dbReference type="RefSeq" id="WP_060822745.1">
    <property type="nucleotide sequence ID" value="NZ_LNJQ01000004.1"/>
</dbReference>
<organism evidence="3 4">
    <name type="scientific">Burkholderia savannae</name>
    <dbReference type="NCBI Taxonomy" id="1637837"/>
    <lineage>
        <taxon>Bacteria</taxon>
        <taxon>Pseudomonadati</taxon>
        <taxon>Pseudomonadota</taxon>
        <taxon>Betaproteobacteria</taxon>
        <taxon>Burkholderiales</taxon>
        <taxon>Burkholderiaceae</taxon>
        <taxon>Burkholderia</taxon>
        <taxon>pseudomallei group</taxon>
    </lineage>
</organism>
<evidence type="ECO:0000313" key="3">
    <source>
        <dbReference type="EMBL" id="KWZ38025.1"/>
    </source>
</evidence>
<dbReference type="PROSITE" id="PS50943">
    <property type="entry name" value="HTH_CROC1"/>
    <property type="match status" value="1"/>
</dbReference>
<dbReference type="SUPFAM" id="SSF47413">
    <property type="entry name" value="lambda repressor-like DNA-binding domains"/>
    <property type="match status" value="1"/>
</dbReference>
<dbReference type="InterPro" id="IPR010982">
    <property type="entry name" value="Lambda_DNA-bd_dom_sf"/>
</dbReference>
<accession>A0ABR5T5B0</accession>
<evidence type="ECO:0000313" key="4">
    <source>
        <dbReference type="Proteomes" id="UP000070255"/>
    </source>
</evidence>
<evidence type="ECO:0000259" key="2">
    <source>
        <dbReference type="PROSITE" id="PS50943"/>
    </source>
</evidence>
<keyword evidence="4" id="KW-1185">Reference proteome</keyword>
<evidence type="ECO:0000256" key="1">
    <source>
        <dbReference type="ARBA" id="ARBA00023125"/>
    </source>
</evidence>